<dbReference type="InParanoid" id="A0A3N4LEC7"/>
<gene>
    <name evidence="1" type="ORF">P167DRAFT_551466</name>
</gene>
<dbReference type="PANTHER" id="PTHR43591">
    <property type="entry name" value="METHYLTRANSFERASE"/>
    <property type="match status" value="1"/>
</dbReference>
<organism evidence="1 2">
    <name type="scientific">Morchella conica CCBAS932</name>
    <dbReference type="NCBI Taxonomy" id="1392247"/>
    <lineage>
        <taxon>Eukaryota</taxon>
        <taxon>Fungi</taxon>
        <taxon>Dikarya</taxon>
        <taxon>Ascomycota</taxon>
        <taxon>Pezizomycotina</taxon>
        <taxon>Pezizomycetes</taxon>
        <taxon>Pezizales</taxon>
        <taxon>Morchellaceae</taxon>
        <taxon>Morchella</taxon>
    </lineage>
</organism>
<keyword evidence="1" id="KW-0808">Transferase</keyword>
<keyword evidence="2" id="KW-1185">Reference proteome</keyword>
<dbReference type="SUPFAM" id="SSF53335">
    <property type="entry name" value="S-adenosyl-L-methionine-dependent methyltransferases"/>
    <property type="match status" value="1"/>
</dbReference>
<dbReference type="STRING" id="1392247.A0A3N4LEC7"/>
<name>A0A3N4LEC7_9PEZI</name>
<dbReference type="PANTHER" id="PTHR43591:SF24">
    <property type="entry name" value="2-METHOXY-6-POLYPRENYL-1,4-BENZOQUINOL METHYLASE, MITOCHONDRIAL"/>
    <property type="match status" value="1"/>
</dbReference>
<proteinExistence type="predicted"/>
<reference evidence="1 2" key="1">
    <citation type="journal article" date="2018" name="Nat. Ecol. Evol.">
        <title>Pezizomycetes genomes reveal the molecular basis of ectomycorrhizal truffle lifestyle.</title>
        <authorList>
            <person name="Murat C."/>
            <person name="Payen T."/>
            <person name="Noel B."/>
            <person name="Kuo A."/>
            <person name="Morin E."/>
            <person name="Chen J."/>
            <person name="Kohler A."/>
            <person name="Krizsan K."/>
            <person name="Balestrini R."/>
            <person name="Da Silva C."/>
            <person name="Montanini B."/>
            <person name="Hainaut M."/>
            <person name="Levati E."/>
            <person name="Barry K.W."/>
            <person name="Belfiori B."/>
            <person name="Cichocki N."/>
            <person name="Clum A."/>
            <person name="Dockter R.B."/>
            <person name="Fauchery L."/>
            <person name="Guy J."/>
            <person name="Iotti M."/>
            <person name="Le Tacon F."/>
            <person name="Lindquist E.A."/>
            <person name="Lipzen A."/>
            <person name="Malagnac F."/>
            <person name="Mello A."/>
            <person name="Molinier V."/>
            <person name="Miyauchi S."/>
            <person name="Poulain J."/>
            <person name="Riccioni C."/>
            <person name="Rubini A."/>
            <person name="Sitrit Y."/>
            <person name="Splivallo R."/>
            <person name="Traeger S."/>
            <person name="Wang M."/>
            <person name="Zifcakova L."/>
            <person name="Wipf D."/>
            <person name="Zambonelli A."/>
            <person name="Paolocci F."/>
            <person name="Nowrousian M."/>
            <person name="Ottonello S."/>
            <person name="Baldrian P."/>
            <person name="Spatafora J.W."/>
            <person name="Henrissat B."/>
            <person name="Nagy L.G."/>
            <person name="Aury J.M."/>
            <person name="Wincker P."/>
            <person name="Grigoriev I.V."/>
            <person name="Bonfante P."/>
            <person name="Martin F.M."/>
        </authorList>
    </citation>
    <scope>NUCLEOTIDE SEQUENCE [LARGE SCALE GENOMIC DNA]</scope>
    <source>
        <strain evidence="1 2">CCBAS932</strain>
    </source>
</reference>
<dbReference type="CDD" id="cd02440">
    <property type="entry name" value="AdoMet_MTases"/>
    <property type="match status" value="1"/>
</dbReference>
<sequence>MLGETRRKTELLKETEDVTVIDQVVGADDPENNGEYMTEKNPCKTSSLDPEVKQYRYENGRRYHAYSEGLYWAPNDDKQNEQLDIFHHVYTLVLDGALYLAPIGENPERVLDLGTGTGIWAIDIADKFPNTRVIGNDLSPIQPTWVPSNCSFEIDDFTKPWEHILNSFNFIHGRALHGSVFSWTCLYKEAYAALKPGGWFESVETTIGFYIDDDEGQPTAIGSTTSISQWWMEDALFVNMEENIFKVPIGSWPKDPKMKNIGRYNLLNLRSFRKEGFTLSLFTRFLDWTADEVYVLLAGVRSELRSKDNNFYFKMYVVYGQRPFE</sequence>
<dbReference type="GO" id="GO:0032259">
    <property type="term" value="P:methylation"/>
    <property type="evidence" value="ECO:0007669"/>
    <property type="project" value="UniProtKB-KW"/>
</dbReference>
<dbReference type="GO" id="GO:0008168">
    <property type="term" value="F:methyltransferase activity"/>
    <property type="evidence" value="ECO:0007669"/>
    <property type="project" value="UniProtKB-KW"/>
</dbReference>
<evidence type="ECO:0000313" key="2">
    <source>
        <dbReference type="Proteomes" id="UP000277580"/>
    </source>
</evidence>
<dbReference type="AlphaFoldDB" id="A0A3N4LEC7"/>
<dbReference type="InterPro" id="IPR029063">
    <property type="entry name" value="SAM-dependent_MTases_sf"/>
</dbReference>
<evidence type="ECO:0000313" key="1">
    <source>
        <dbReference type="EMBL" id="RPB16295.1"/>
    </source>
</evidence>
<dbReference type="Gene3D" id="3.40.50.150">
    <property type="entry name" value="Vaccinia Virus protein VP39"/>
    <property type="match status" value="1"/>
</dbReference>
<dbReference type="Proteomes" id="UP000277580">
    <property type="component" value="Unassembled WGS sequence"/>
</dbReference>
<accession>A0A3N4LEC7</accession>
<dbReference type="Pfam" id="PF13489">
    <property type="entry name" value="Methyltransf_23"/>
    <property type="match status" value="1"/>
</dbReference>
<protein>
    <submittedName>
        <fullName evidence="1">S-adenosyl-L-methionine-dependent methyltransferase</fullName>
    </submittedName>
</protein>
<keyword evidence="1" id="KW-0489">Methyltransferase</keyword>
<dbReference type="OrthoDB" id="2013972at2759"/>
<dbReference type="EMBL" id="ML119109">
    <property type="protein sequence ID" value="RPB16295.1"/>
    <property type="molecule type" value="Genomic_DNA"/>
</dbReference>